<protein>
    <submittedName>
        <fullName evidence="2">Uncharacterized protein</fullName>
    </submittedName>
</protein>
<dbReference type="PANTHER" id="PTHR42877">
    <property type="entry name" value="L-ORNITHINE N(5)-MONOOXYGENASE-RELATED"/>
    <property type="match status" value="1"/>
</dbReference>
<organism evidence="2 3">
    <name type="scientific">Pyrenophora tritici-repentis</name>
    <dbReference type="NCBI Taxonomy" id="45151"/>
    <lineage>
        <taxon>Eukaryota</taxon>
        <taxon>Fungi</taxon>
        <taxon>Dikarya</taxon>
        <taxon>Ascomycota</taxon>
        <taxon>Pezizomycotina</taxon>
        <taxon>Dothideomycetes</taxon>
        <taxon>Pleosporomycetidae</taxon>
        <taxon>Pleosporales</taxon>
        <taxon>Pleosporineae</taxon>
        <taxon>Pleosporaceae</taxon>
        <taxon>Pyrenophora</taxon>
    </lineage>
</organism>
<accession>A0A317A9Q4</accession>
<evidence type="ECO:0000313" key="2">
    <source>
        <dbReference type="EMBL" id="KAF7570702.1"/>
    </source>
</evidence>
<dbReference type="InterPro" id="IPR051209">
    <property type="entry name" value="FAD-bind_Monooxygenase_sf"/>
</dbReference>
<reference evidence="2" key="1">
    <citation type="journal article" date="2018" name="BMC Genomics">
        <title>Comparative genomics of the wheat fungal pathogen Pyrenophora tritici-repentis reveals chromosomal variations and genome plasticity.</title>
        <authorList>
            <person name="Moolhuijzen P."/>
            <person name="See P.T."/>
            <person name="Hane J.K."/>
            <person name="Shi G."/>
            <person name="Liu Z."/>
            <person name="Oliver R.P."/>
            <person name="Moffat C.S."/>
        </authorList>
    </citation>
    <scope>NUCLEOTIDE SEQUENCE [LARGE SCALE GENOMIC DNA]</scope>
    <source>
        <strain evidence="2">M4</strain>
    </source>
</reference>
<comment type="caution">
    <text evidence="2">The sequence shown here is derived from an EMBL/GenBank/DDBJ whole genome shotgun (WGS) entry which is preliminary data.</text>
</comment>
<proteinExistence type="inferred from homology"/>
<evidence type="ECO:0000256" key="1">
    <source>
        <dbReference type="ARBA" id="ARBA00010139"/>
    </source>
</evidence>
<dbReference type="SUPFAM" id="SSF51905">
    <property type="entry name" value="FAD/NAD(P)-binding domain"/>
    <property type="match status" value="1"/>
</dbReference>
<dbReference type="RefSeq" id="XP_001936069.2">
    <property type="nucleotide sequence ID" value="XM_001936034.2"/>
</dbReference>
<dbReference type="InterPro" id="IPR036188">
    <property type="entry name" value="FAD/NAD-bd_sf"/>
</dbReference>
<dbReference type="EMBL" id="NQIK02000005">
    <property type="protein sequence ID" value="KAF7570702.1"/>
    <property type="molecule type" value="Genomic_DNA"/>
</dbReference>
<dbReference type="Gene3D" id="3.50.50.60">
    <property type="entry name" value="FAD/NAD(P)-binding domain"/>
    <property type="match status" value="1"/>
</dbReference>
<dbReference type="PANTHER" id="PTHR42877:SF8">
    <property type="entry name" value="MONOOXYGENASE"/>
    <property type="match status" value="1"/>
</dbReference>
<comment type="similarity">
    <text evidence="1">Belongs to the FAD-binding monooxygenase family.</text>
</comment>
<sequence length="294" mass="33088">MFGIFHQGSQQQKSLQQYMNGLMKQKLGNPQLEKVLIPKWAVGCRRLTPGTNYLESLNDPKVQTVYGEITNITPTGVICDDGKGEYPVDVLICATGFDTTFKPRFSVDGARGAKLQDMWKDEPQAYLGIAVDHCPNYMFTLGPNCPIGNGPVLISIEAEVEYMIKILSKFQKENISAFEVRSDAVEDFNQWTATWMKDTIWAEPCRSWYKAGSASGKILALWPGSTLHYLEALREPRWEDWIFTRPSGSNRFQYLGNGHSTAEANGGDLAYYIRNHDDSYIDPSLKRVHCPSLG</sequence>
<dbReference type="GeneID" id="6343990"/>
<evidence type="ECO:0000313" key="3">
    <source>
        <dbReference type="Proteomes" id="UP000245464"/>
    </source>
</evidence>
<gene>
    <name evidence="2" type="ORF">PtrM4_107040</name>
</gene>
<name>A0A317A9Q4_9PLEO</name>
<dbReference type="AlphaFoldDB" id="A0A317A9Q4"/>
<dbReference type="Proteomes" id="UP000245464">
    <property type="component" value="Chromosome 5"/>
</dbReference>
<dbReference type="KEGG" id="ptrr:6343990"/>